<dbReference type="Proteomes" id="UP000475117">
    <property type="component" value="Chromosome"/>
</dbReference>
<keyword evidence="13" id="KW-1185">Reference proteome</keyword>
<dbReference type="Pfam" id="PF04963">
    <property type="entry name" value="Sigma54_CBD"/>
    <property type="match status" value="1"/>
</dbReference>
<dbReference type="RefSeq" id="WP_164362806.1">
    <property type="nucleotide sequence ID" value="NZ_CP066776.1"/>
</dbReference>
<dbReference type="SUPFAM" id="SSF47413">
    <property type="entry name" value="lambda repressor-like DNA-binding domains"/>
    <property type="match status" value="1"/>
</dbReference>
<proteinExistence type="inferred from homology"/>
<evidence type="ECO:0000259" key="10">
    <source>
        <dbReference type="Pfam" id="PF04552"/>
    </source>
</evidence>
<evidence type="ECO:0000256" key="1">
    <source>
        <dbReference type="ARBA" id="ARBA00008798"/>
    </source>
</evidence>
<evidence type="ECO:0000256" key="2">
    <source>
        <dbReference type="ARBA" id="ARBA00022478"/>
    </source>
</evidence>
<keyword evidence="8" id="KW-0804">Transcription</keyword>
<evidence type="ECO:0000256" key="5">
    <source>
        <dbReference type="ARBA" id="ARBA00023015"/>
    </source>
</evidence>
<keyword evidence="5" id="KW-0805">Transcription regulation</keyword>
<dbReference type="GO" id="GO:0001216">
    <property type="term" value="F:DNA-binding transcription activator activity"/>
    <property type="evidence" value="ECO:0007669"/>
    <property type="project" value="InterPro"/>
</dbReference>
<comment type="similarity">
    <text evidence="1">Belongs to the sigma-54 factor family.</text>
</comment>
<dbReference type="Pfam" id="PF00309">
    <property type="entry name" value="Sigma54_AID"/>
    <property type="match status" value="1"/>
</dbReference>
<dbReference type="GO" id="GO:0003677">
    <property type="term" value="F:DNA binding"/>
    <property type="evidence" value="ECO:0007669"/>
    <property type="project" value="UniProtKB-KW"/>
</dbReference>
<evidence type="ECO:0000256" key="9">
    <source>
        <dbReference type="SAM" id="MobiDB-lite"/>
    </source>
</evidence>
<dbReference type="Gene3D" id="1.10.260.40">
    <property type="entry name" value="lambda repressor-like DNA-binding domains"/>
    <property type="match status" value="1"/>
</dbReference>
<dbReference type="PIRSF" id="PIRSF000774">
    <property type="entry name" value="RpoN"/>
    <property type="match status" value="1"/>
</dbReference>
<evidence type="ECO:0000256" key="4">
    <source>
        <dbReference type="ARBA" id="ARBA00022695"/>
    </source>
</evidence>
<dbReference type="AlphaFoldDB" id="A0A6B3L9D8"/>
<evidence type="ECO:0000256" key="7">
    <source>
        <dbReference type="ARBA" id="ARBA00023125"/>
    </source>
</evidence>
<sequence length="484" mass="53981">MSLPPTHNYPTGSSRPAFGVSQHQEMGLQQRLSPQMRQSLDILQAPALELRQLVQQELEANPTLEDDTADTSLDAAEEQADERDDDLRELEQWDEDLREEQILSGQHIGRNREHEDLVDHLYDSISSPESLASHLQQQVAMTPLDPESREAFDLLVAALDERGYLTISLEDIALDNLLPLDAVETAYSTLLTLDPAGIGARDLADCLLIQLERRGYTGSIAAQMVEHHFDALTRNKRPEIAKALGVTVADVNTAVELIATLTPRPADSMNDQTARYIDPDLTILPDSKGEFQITLNDASMPRLRISRYYKDLIAEASTNQEARTFIREKIRSGKFIIQCIEQRQETLRRIAEQLVIHQQPYFEGGFSELRPLTMQQVADAIGVHETTVSRAINGKYAVTPHGIVELRRFFTAGFQSSQGEGVANTSVKERIAELVAAEDPAKPLSDAKISQLLEAEGLKVARRTIAKYRDALGIPPTNLRRQHG</sequence>
<name>A0A6B3L9D8_9BACT</name>
<keyword evidence="3" id="KW-0808">Transferase</keyword>
<dbReference type="PRINTS" id="PR00045">
    <property type="entry name" value="SIGMA54FCT"/>
</dbReference>
<dbReference type="PROSITE" id="PS00718">
    <property type="entry name" value="SIGMA54_2"/>
    <property type="match status" value="1"/>
</dbReference>
<keyword evidence="7" id="KW-0238">DNA-binding</keyword>
<feature type="region of interest" description="Disordered" evidence="9">
    <location>
        <begin position="1"/>
        <end position="33"/>
    </location>
</feature>
<dbReference type="GO" id="GO:0016987">
    <property type="term" value="F:sigma factor activity"/>
    <property type="evidence" value="ECO:0007669"/>
    <property type="project" value="UniProtKB-KW"/>
</dbReference>
<evidence type="ECO:0000313" key="12">
    <source>
        <dbReference type="EMBL" id="QQL46120.1"/>
    </source>
</evidence>
<feature type="domain" description="RNA polymerase sigma factor 54 core-binding" evidence="11">
    <location>
        <begin position="124"/>
        <end position="309"/>
    </location>
</feature>
<dbReference type="PROSITE" id="PS50044">
    <property type="entry name" value="SIGMA54_3"/>
    <property type="match status" value="1"/>
</dbReference>
<dbReference type="PANTHER" id="PTHR32248">
    <property type="entry name" value="RNA POLYMERASE SIGMA-54 FACTOR"/>
    <property type="match status" value="1"/>
</dbReference>
<gene>
    <name evidence="12" type="primary">rpoN</name>
    <name evidence="12" type="ORF">G3M56_005935</name>
</gene>
<feature type="region of interest" description="Disordered" evidence="9">
    <location>
        <begin position="61"/>
        <end position="86"/>
    </location>
</feature>
<dbReference type="InterPro" id="IPR000394">
    <property type="entry name" value="RNA_pol_sigma_54"/>
</dbReference>
<dbReference type="GO" id="GO:0006352">
    <property type="term" value="P:DNA-templated transcription initiation"/>
    <property type="evidence" value="ECO:0007669"/>
    <property type="project" value="InterPro"/>
</dbReference>
<dbReference type="InterPro" id="IPR007046">
    <property type="entry name" value="RNA_pol_sigma_54_core-bd"/>
</dbReference>
<accession>A0A6B3L9D8</accession>
<keyword evidence="6" id="KW-0731">Sigma factor</keyword>
<dbReference type="GO" id="GO:0016779">
    <property type="term" value="F:nucleotidyltransferase activity"/>
    <property type="evidence" value="ECO:0007669"/>
    <property type="project" value="UniProtKB-KW"/>
</dbReference>
<feature type="compositionally biased region" description="Acidic residues" evidence="9">
    <location>
        <begin position="64"/>
        <end position="84"/>
    </location>
</feature>
<keyword evidence="2" id="KW-0240">DNA-directed RNA polymerase</keyword>
<protein>
    <submittedName>
        <fullName evidence="12">RNA polymerase factor sigma-54</fullName>
    </submittedName>
</protein>
<dbReference type="InterPro" id="IPR007634">
    <property type="entry name" value="RNA_pol_sigma_54_DNA-bd"/>
</dbReference>
<organism evidence="12 13">
    <name type="scientific">Sulfuriroseicoccus oceanibius</name>
    <dbReference type="NCBI Taxonomy" id="2707525"/>
    <lineage>
        <taxon>Bacteria</taxon>
        <taxon>Pseudomonadati</taxon>
        <taxon>Verrucomicrobiota</taxon>
        <taxon>Verrucomicrobiia</taxon>
        <taxon>Verrucomicrobiales</taxon>
        <taxon>Verrucomicrobiaceae</taxon>
        <taxon>Sulfuriroseicoccus</taxon>
    </lineage>
</organism>
<evidence type="ECO:0000256" key="3">
    <source>
        <dbReference type="ARBA" id="ARBA00022679"/>
    </source>
</evidence>
<evidence type="ECO:0000313" key="13">
    <source>
        <dbReference type="Proteomes" id="UP000475117"/>
    </source>
</evidence>
<reference evidence="12 13" key="1">
    <citation type="submission" date="2020-12" db="EMBL/GenBank/DDBJ databases">
        <title>Sulforoseuscoccus oceanibium gen. nov., sp. nov., a representative of the phylum Verrucomicrobia with special cytoplasmic membrane, and proposal of Sulforoseuscoccusaceae fam. nov.</title>
        <authorList>
            <person name="Xi F."/>
        </authorList>
    </citation>
    <scope>NUCLEOTIDE SEQUENCE [LARGE SCALE GENOMIC DNA]</scope>
    <source>
        <strain evidence="12 13">T37</strain>
    </source>
</reference>
<evidence type="ECO:0000256" key="6">
    <source>
        <dbReference type="ARBA" id="ARBA00023082"/>
    </source>
</evidence>
<dbReference type="GO" id="GO:0000428">
    <property type="term" value="C:DNA-directed RNA polymerase complex"/>
    <property type="evidence" value="ECO:0007669"/>
    <property type="project" value="UniProtKB-KW"/>
</dbReference>
<dbReference type="KEGG" id="soa:G3M56_005935"/>
<feature type="domain" description="RNA polymerase sigma factor 54 DNA-binding" evidence="10">
    <location>
        <begin position="324"/>
        <end position="482"/>
    </location>
</feature>
<dbReference type="NCBIfam" id="TIGR02395">
    <property type="entry name" value="rpoN_sigma"/>
    <property type="match status" value="1"/>
</dbReference>
<dbReference type="EMBL" id="CP066776">
    <property type="protein sequence ID" value="QQL46120.1"/>
    <property type="molecule type" value="Genomic_DNA"/>
</dbReference>
<dbReference type="InterPro" id="IPR038709">
    <property type="entry name" value="RpoN_core-bd_sf"/>
</dbReference>
<dbReference type="Gene3D" id="1.10.10.1330">
    <property type="entry name" value="RNA polymerase sigma-54 factor, core-binding domain"/>
    <property type="match status" value="1"/>
</dbReference>
<evidence type="ECO:0000256" key="8">
    <source>
        <dbReference type="ARBA" id="ARBA00023163"/>
    </source>
</evidence>
<dbReference type="InterPro" id="IPR010982">
    <property type="entry name" value="Lambda_DNA-bd_dom_sf"/>
</dbReference>
<dbReference type="Pfam" id="PF04552">
    <property type="entry name" value="Sigma54_DBD"/>
    <property type="match status" value="1"/>
</dbReference>
<dbReference type="PANTHER" id="PTHR32248:SF4">
    <property type="entry name" value="RNA POLYMERASE SIGMA-54 FACTOR"/>
    <property type="match status" value="1"/>
</dbReference>
<evidence type="ECO:0000259" key="11">
    <source>
        <dbReference type="Pfam" id="PF04963"/>
    </source>
</evidence>
<dbReference type="Gene3D" id="1.10.10.60">
    <property type="entry name" value="Homeodomain-like"/>
    <property type="match status" value="1"/>
</dbReference>
<keyword evidence="4" id="KW-0548">Nucleotidyltransferase</keyword>